<sequence length="286" mass="32168">SVLPRVALPTIILTLWATAVCFWQTTPGLQFFFPNSTVFLTVISFVLSLLLGFRTNTAYERYWEGRRLWTNLTVATRNMARLFWVAADEPANRDNTTEKTTAMGLILSFLIAVRNHARNNDGLVTDDGCIRPEFEGLLPAVPTLSASHPYLLTSSKFVHTDILYLLNAYVDDLLRRKTLDMPQCGQLIAAINSMNDTVTSMERILTTPIPLAYSLHLKQIMYMYLIMLPFQLLGDFKFLAILITALATFTFVGVELIGSEIENPFGTDANDLRVEEFIADAEVEIS</sequence>
<dbReference type="PANTHER" id="PTHR33281:SF19">
    <property type="entry name" value="VOLTAGE-DEPENDENT ANION CHANNEL-FORMING PROTEIN YNEE"/>
    <property type="match status" value="1"/>
</dbReference>
<feature type="non-terminal residue" evidence="9">
    <location>
        <position position="1"/>
    </location>
</feature>
<dbReference type="GO" id="GO:0005886">
    <property type="term" value="C:plasma membrane"/>
    <property type="evidence" value="ECO:0007669"/>
    <property type="project" value="UniProtKB-SubCell"/>
</dbReference>
<keyword evidence="6" id="KW-0406">Ion transport</keyword>
<feature type="non-terminal residue" evidence="9">
    <location>
        <position position="286"/>
    </location>
</feature>
<evidence type="ECO:0000256" key="3">
    <source>
        <dbReference type="ARBA" id="ARBA00022475"/>
    </source>
</evidence>
<dbReference type="STRING" id="765915.A0A1Y2HK08"/>
<proteinExistence type="predicted"/>
<comment type="caution">
    <text evidence="9">The sequence shown here is derived from an EMBL/GenBank/DDBJ whole genome shotgun (WGS) entry which is preliminary data.</text>
</comment>
<protein>
    <submittedName>
        <fullName evidence="9">Bestrophin/UPF0187</fullName>
    </submittedName>
</protein>
<keyword evidence="2" id="KW-0813">Transport</keyword>
<feature type="transmembrane region" description="Helical" evidence="8">
    <location>
        <begin position="31"/>
        <end position="53"/>
    </location>
</feature>
<dbReference type="AlphaFoldDB" id="A0A1Y2HK08"/>
<dbReference type="Proteomes" id="UP000193411">
    <property type="component" value="Unassembled WGS sequence"/>
</dbReference>
<dbReference type="EMBL" id="MCFL01000025">
    <property type="protein sequence ID" value="ORZ34937.1"/>
    <property type="molecule type" value="Genomic_DNA"/>
</dbReference>
<evidence type="ECO:0000313" key="10">
    <source>
        <dbReference type="Proteomes" id="UP000193411"/>
    </source>
</evidence>
<evidence type="ECO:0000256" key="1">
    <source>
        <dbReference type="ARBA" id="ARBA00004651"/>
    </source>
</evidence>
<evidence type="ECO:0000256" key="4">
    <source>
        <dbReference type="ARBA" id="ARBA00022692"/>
    </source>
</evidence>
<evidence type="ECO:0000256" key="5">
    <source>
        <dbReference type="ARBA" id="ARBA00022989"/>
    </source>
</evidence>
<dbReference type="OrthoDB" id="1368at2759"/>
<accession>A0A1Y2HK08</accession>
<evidence type="ECO:0000256" key="2">
    <source>
        <dbReference type="ARBA" id="ARBA00022448"/>
    </source>
</evidence>
<reference evidence="9 10" key="1">
    <citation type="submission" date="2016-07" db="EMBL/GenBank/DDBJ databases">
        <title>Pervasive Adenine N6-methylation of Active Genes in Fungi.</title>
        <authorList>
            <consortium name="DOE Joint Genome Institute"/>
            <person name="Mondo S.J."/>
            <person name="Dannebaum R.O."/>
            <person name="Kuo R.C."/>
            <person name="Labutti K."/>
            <person name="Haridas S."/>
            <person name="Kuo A."/>
            <person name="Salamov A."/>
            <person name="Ahrendt S.R."/>
            <person name="Lipzen A."/>
            <person name="Sullivan W."/>
            <person name="Andreopoulos W.B."/>
            <person name="Clum A."/>
            <person name="Lindquist E."/>
            <person name="Daum C."/>
            <person name="Ramamoorthy G.K."/>
            <person name="Gryganskyi A."/>
            <person name="Culley D."/>
            <person name="Magnuson J.K."/>
            <person name="James T.Y."/>
            <person name="O'Malley M.A."/>
            <person name="Stajich J.E."/>
            <person name="Spatafora J.W."/>
            <person name="Visel A."/>
            <person name="Grigoriev I.V."/>
        </authorList>
    </citation>
    <scope>NUCLEOTIDE SEQUENCE [LARGE SCALE GENOMIC DNA]</scope>
    <source>
        <strain evidence="9 10">PL171</strain>
    </source>
</reference>
<dbReference type="Pfam" id="PF25539">
    <property type="entry name" value="Bestrophin_2"/>
    <property type="match status" value="1"/>
</dbReference>
<evidence type="ECO:0000256" key="7">
    <source>
        <dbReference type="ARBA" id="ARBA00023136"/>
    </source>
</evidence>
<comment type="subcellular location">
    <subcellularLocation>
        <location evidence="1">Cell membrane</location>
        <topology evidence="1">Multi-pass membrane protein</topology>
    </subcellularLocation>
</comment>
<dbReference type="GO" id="GO:0005254">
    <property type="term" value="F:chloride channel activity"/>
    <property type="evidence" value="ECO:0007669"/>
    <property type="project" value="InterPro"/>
</dbReference>
<keyword evidence="4 8" id="KW-0812">Transmembrane</keyword>
<keyword evidence="3" id="KW-1003">Cell membrane</keyword>
<evidence type="ECO:0000313" key="9">
    <source>
        <dbReference type="EMBL" id="ORZ34937.1"/>
    </source>
</evidence>
<name>A0A1Y2HK08_9FUNG</name>
<evidence type="ECO:0000256" key="6">
    <source>
        <dbReference type="ARBA" id="ARBA00023065"/>
    </source>
</evidence>
<feature type="transmembrane region" description="Helical" evidence="8">
    <location>
        <begin position="238"/>
        <end position="257"/>
    </location>
</feature>
<feature type="transmembrane region" description="Helical" evidence="8">
    <location>
        <begin position="211"/>
        <end position="232"/>
    </location>
</feature>
<dbReference type="InterPro" id="IPR044669">
    <property type="entry name" value="YneE/VCCN1/2-like"/>
</dbReference>
<keyword evidence="10" id="KW-1185">Reference proteome</keyword>
<gene>
    <name evidence="9" type="ORF">BCR44DRAFT_1376064</name>
</gene>
<organism evidence="9 10">
    <name type="scientific">Catenaria anguillulae PL171</name>
    <dbReference type="NCBI Taxonomy" id="765915"/>
    <lineage>
        <taxon>Eukaryota</taxon>
        <taxon>Fungi</taxon>
        <taxon>Fungi incertae sedis</taxon>
        <taxon>Blastocladiomycota</taxon>
        <taxon>Blastocladiomycetes</taxon>
        <taxon>Blastocladiales</taxon>
        <taxon>Catenariaceae</taxon>
        <taxon>Catenaria</taxon>
    </lineage>
</organism>
<dbReference type="PANTHER" id="PTHR33281">
    <property type="entry name" value="UPF0187 PROTEIN YNEE"/>
    <property type="match status" value="1"/>
</dbReference>
<keyword evidence="5 8" id="KW-1133">Transmembrane helix</keyword>
<keyword evidence="7 8" id="KW-0472">Membrane</keyword>
<evidence type="ECO:0000256" key="8">
    <source>
        <dbReference type="SAM" id="Phobius"/>
    </source>
</evidence>